<feature type="domain" description="Thioredoxin-like fold" evidence="2">
    <location>
        <begin position="48"/>
        <end position="179"/>
    </location>
</feature>
<dbReference type="Gene3D" id="3.40.30.10">
    <property type="entry name" value="Glutaredoxin"/>
    <property type="match status" value="1"/>
</dbReference>
<reference evidence="3 4" key="1">
    <citation type="submission" date="2016-10" db="EMBL/GenBank/DDBJ databases">
        <authorList>
            <person name="de Groot N.N."/>
        </authorList>
    </citation>
    <scope>NUCLEOTIDE SEQUENCE [LARGE SCALE GENOMIC DNA]</scope>
    <source>
        <strain evidence="3 4">GAS232</strain>
    </source>
</reference>
<dbReference type="Proteomes" id="UP000182427">
    <property type="component" value="Chromosome I"/>
</dbReference>
<sequence>MSIRRTVAASLFAIGLAAVPAAHAQFAGTPDPSTFRDTSMLKPPAGHKVAIIEFFDLECPACRNANPIMERAAAQYHVPLIRYDFPLQMHVWSKDAAIFARYLQDRVSPDMANKYRDDVFVQQPALNSKDDLQNFTRRWMQQHGQAMPFSMDPKFAAEVQADYNLGLKLNVTRTPTIVVATANKWQIVSGSESGSNDPNRVFAMVEGALRQTQGAPVATKAAAHK</sequence>
<name>A0A1G7F1K4_9BACT</name>
<feature type="signal peptide" evidence="1">
    <location>
        <begin position="1"/>
        <end position="24"/>
    </location>
</feature>
<dbReference type="AlphaFoldDB" id="A0A1G7F1K4"/>
<protein>
    <submittedName>
        <fullName evidence="3">Protein-disulfide isomerase</fullName>
    </submittedName>
</protein>
<dbReference type="GO" id="GO:0016853">
    <property type="term" value="F:isomerase activity"/>
    <property type="evidence" value="ECO:0007669"/>
    <property type="project" value="UniProtKB-KW"/>
</dbReference>
<dbReference type="InterPro" id="IPR036249">
    <property type="entry name" value="Thioredoxin-like_sf"/>
</dbReference>
<dbReference type="OrthoDB" id="119649at2"/>
<organism evidence="3 4">
    <name type="scientific">Terriglobus roseus</name>
    <dbReference type="NCBI Taxonomy" id="392734"/>
    <lineage>
        <taxon>Bacteria</taxon>
        <taxon>Pseudomonadati</taxon>
        <taxon>Acidobacteriota</taxon>
        <taxon>Terriglobia</taxon>
        <taxon>Terriglobales</taxon>
        <taxon>Acidobacteriaceae</taxon>
        <taxon>Terriglobus</taxon>
    </lineage>
</organism>
<accession>A0A1G7F1K4</accession>
<evidence type="ECO:0000313" key="4">
    <source>
        <dbReference type="Proteomes" id="UP000182427"/>
    </source>
</evidence>
<keyword evidence="1" id="KW-0732">Signal</keyword>
<dbReference type="RefSeq" id="WP_083343483.1">
    <property type="nucleotide sequence ID" value="NZ_LT629690.1"/>
</dbReference>
<gene>
    <name evidence="3" type="ORF">SAMN05444167_0169</name>
</gene>
<proteinExistence type="predicted"/>
<keyword evidence="3" id="KW-0413">Isomerase</keyword>
<evidence type="ECO:0000313" key="3">
    <source>
        <dbReference type="EMBL" id="SDE69485.1"/>
    </source>
</evidence>
<feature type="chain" id="PRO_5009240917" evidence="1">
    <location>
        <begin position="25"/>
        <end position="225"/>
    </location>
</feature>
<dbReference type="EMBL" id="LT629690">
    <property type="protein sequence ID" value="SDE69485.1"/>
    <property type="molecule type" value="Genomic_DNA"/>
</dbReference>
<dbReference type="Pfam" id="PF13462">
    <property type="entry name" value="Thioredoxin_4"/>
    <property type="match status" value="1"/>
</dbReference>
<dbReference type="InterPro" id="IPR012336">
    <property type="entry name" value="Thioredoxin-like_fold"/>
</dbReference>
<keyword evidence="4" id="KW-1185">Reference proteome</keyword>
<dbReference type="SUPFAM" id="SSF52833">
    <property type="entry name" value="Thioredoxin-like"/>
    <property type="match status" value="1"/>
</dbReference>
<evidence type="ECO:0000256" key="1">
    <source>
        <dbReference type="SAM" id="SignalP"/>
    </source>
</evidence>
<evidence type="ECO:0000259" key="2">
    <source>
        <dbReference type="Pfam" id="PF13462"/>
    </source>
</evidence>